<reference evidence="7" key="1">
    <citation type="submission" date="2021-01" db="EMBL/GenBank/DDBJ databases">
        <title>Active Sulfur Cycling in an Early Earth Analoge.</title>
        <authorList>
            <person name="Hahn C.R."/>
            <person name="Youssef N.H."/>
            <person name="Elshahed M."/>
        </authorList>
    </citation>
    <scope>NUCLEOTIDE SEQUENCE</scope>
    <source>
        <strain evidence="7">Zod_Metabat.1151</strain>
    </source>
</reference>
<keyword evidence="5 6" id="KW-0472">Membrane</keyword>
<dbReference type="Proteomes" id="UP000809243">
    <property type="component" value="Unassembled WGS sequence"/>
</dbReference>
<evidence type="ECO:0000313" key="8">
    <source>
        <dbReference type="Proteomes" id="UP000809243"/>
    </source>
</evidence>
<comment type="similarity">
    <text evidence="2">Belongs to the LemA family.</text>
</comment>
<dbReference type="PANTHER" id="PTHR34478:SF2">
    <property type="entry name" value="MEMBRANE PROTEIN"/>
    <property type="match status" value="1"/>
</dbReference>
<evidence type="ECO:0000256" key="1">
    <source>
        <dbReference type="ARBA" id="ARBA00004167"/>
    </source>
</evidence>
<accession>A0A939C4F9</accession>
<evidence type="ECO:0000256" key="5">
    <source>
        <dbReference type="ARBA" id="ARBA00023136"/>
    </source>
</evidence>
<dbReference type="GO" id="GO:0016020">
    <property type="term" value="C:membrane"/>
    <property type="evidence" value="ECO:0007669"/>
    <property type="project" value="UniProtKB-SubCell"/>
</dbReference>
<keyword evidence="3 6" id="KW-0812">Transmembrane</keyword>
<gene>
    <name evidence="7" type="ORF">JW744_01670</name>
</gene>
<evidence type="ECO:0000256" key="3">
    <source>
        <dbReference type="ARBA" id="ARBA00022692"/>
    </source>
</evidence>
<comment type="subcellular location">
    <subcellularLocation>
        <location evidence="1">Membrane</location>
        <topology evidence="1">Single-pass membrane protein</topology>
    </subcellularLocation>
</comment>
<sequence length="192" mass="21122">MELLELIGLAVIAVIVLLAVILVVIYNSLIGLQKRVDNAWAQIDVQLKRRADLIPNLIETVKGYAKFEKKVLTDVTKARTAIMSAKNPAESAKADNMLAGALKTIFAVAEAYPKLQASENFKSLQEEFATTENKIAYARQFYNDSAMQFNTAIAQVPGNIVAAIFGLAKPRQYFEIAEADRKPVKADFSDLA</sequence>
<dbReference type="Gene3D" id="1.20.1440.20">
    <property type="entry name" value="LemA-like domain"/>
    <property type="match status" value="1"/>
</dbReference>
<dbReference type="EMBL" id="JAFGDB010000028">
    <property type="protein sequence ID" value="MBN2067156.1"/>
    <property type="molecule type" value="Genomic_DNA"/>
</dbReference>
<evidence type="ECO:0000256" key="6">
    <source>
        <dbReference type="SAM" id="Phobius"/>
    </source>
</evidence>
<evidence type="ECO:0000313" key="7">
    <source>
        <dbReference type="EMBL" id="MBN2067156.1"/>
    </source>
</evidence>
<dbReference type="AlphaFoldDB" id="A0A939C4F9"/>
<comment type="caution">
    <text evidence="7">The sequence shown here is derived from an EMBL/GenBank/DDBJ whole genome shotgun (WGS) entry which is preliminary data.</text>
</comment>
<evidence type="ECO:0000256" key="2">
    <source>
        <dbReference type="ARBA" id="ARBA00008854"/>
    </source>
</evidence>
<protein>
    <submittedName>
        <fullName evidence="7">LemA family protein</fullName>
    </submittedName>
</protein>
<keyword evidence="4 6" id="KW-1133">Transmembrane helix</keyword>
<dbReference type="InterPro" id="IPR023353">
    <property type="entry name" value="LemA-like_dom_sf"/>
</dbReference>
<dbReference type="Pfam" id="PF04011">
    <property type="entry name" value="LemA"/>
    <property type="match status" value="1"/>
</dbReference>
<dbReference type="SUPFAM" id="SSF140478">
    <property type="entry name" value="LemA-like"/>
    <property type="match status" value="1"/>
</dbReference>
<name>A0A939C4F9_9ARCH</name>
<evidence type="ECO:0000256" key="4">
    <source>
        <dbReference type="ARBA" id="ARBA00022989"/>
    </source>
</evidence>
<dbReference type="PANTHER" id="PTHR34478">
    <property type="entry name" value="PROTEIN LEMA"/>
    <property type="match status" value="1"/>
</dbReference>
<feature type="transmembrane region" description="Helical" evidence="6">
    <location>
        <begin position="6"/>
        <end position="26"/>
    </location>
</feature>
<organism evidence="7 8">
    <name type="scientific">Candidatus Iainarchaeum sp</name>
    <dbReference type="NCBI Taxonomy" id="3101447"/>
    <lineage>
        <taxon>Archaea</taxon>
        <taxon>Candidatus Iainarchaeota</taxon>
        <taxon>Candidatus Iainarchaeia</taxon>
        <taxon>Candidatus Iainarchaeales</taxon>
        <taxon>Candidatus Iainarchaeaceae</taxon>
        <taxon>Candidatus Iainarchaeum</taxon>
    </lineage>
</organism>
<dbReference type="InterPro" id="IPR007156">
    <property type="entry name" value="MamQ_LemA"/>
</dbReference>
<proteinExistence type="inferred from homology"/>